<dbReference type="PROSITE" id="PS00211">
    <property type="entry name" value="ABC_TRANSPORTER_1"/>
    <property type="match status" value="1"/>
</dbReference>
<accession>A0A0N1IIP7</accession>
<dbReference type="PROSITE" id="PS50929">
    <property type="entry name" value="ABC_TM1F"/>
    <property type="match status" value="2"/>
</dbReference>
<dbReference type="SUPFAM" id="SSF52540">
    <property type="entry name" value="P-loop containing nucleoside triphosphate hydrolases"/>
    <property type="match status" value="3"/>
</dbReference>
<sequence length="1649" mass="182945">MELDTKLQWNWKDMCGPLGFQPWIDERKDFGKCFQELCLQIPVLFITAIISGFYVGYRREWVIREKTQERAIVLRSFAVLGLTFIPIIELYIFISSNKFNLFPVDYFTAGASCLSWLVHFGYILALKHRLGPSSRGPLGLVLLWVMIVVLNLISLRTSIITGSIVGFDIATLCCHIVYFVTLLPSSESRPTFYSPHLVGSQHASSEYTPLLPHMDEGILGTAMQSTSWFSKLTFLWVNPLLDKGFENKLTDAEELYDIPTEYKCSYVGAKMDKALIGNVDQFQQYAEIPHEPFIGSGYGSLSESLPQVSTPVTPTSRVLLRPQRRQNVSLLRALHTCYAVQFYSIGILKLISDMAGFAGPLLLNKLVTFVEDESIDQHLGYGYAGGLLIATVVSAVFNVHFNWLMSLIGIKMRGAMVSIILRKTLSVTSTELTKSFSVGEITNFMSTDTDRIVNSCPSFHALWSIPLQLIITLFLLYQQVGVSFLAGVAFSVILIPINKFIANKIGQLSTELMRHKDSRVSLISDILRGIRTIKIHVWEDYFINRVAEVRGKELYYLRGRKYLDAICVVLWATTPVLVAALTLGTHALRSQPLDAPTVFTTVALINMLIAPLNAFPWVLNGLTEAWVSIKRIQKFLDLPDMDSDRYYDRVNTNHDEDKNVIFKNATFTWAKPATHQKPQIKSKKNKGKSTKRLSKRNIQQDSTSSSDTQVQVPFALRDISLEIGRGELVGIAGNVGSGKTSLLHAVLGEMIKVNGDLQIPENLNSFGYVSQQSWLVRGTIRDNILFGKPYDEAKFRSVVDACALTEDLNILGWNAYVGEGGCTLSGGQRTRIALARAVYQDKEVYLLDDVLSGVDARVAAHIVQRCVLGVLRHRTRLLVAHSHRHLARAHRVILLHDGKLVAHVYLLDDVLSGVDARVAAHIVQRCVLGVLRHRTRLLVAHSHRHLARAHRVILLHDGKLVAHGPPELVLNEIEEFLPSETDSLGEEPITEREHNLVEESLDNISRQSLDNEETMSMGSVGWWVICLYLRSVGLFLSVAIVLSLILMQLSQNYTFLWLTFWIKNRATNSTSLNIDSILESPHETQTVMDHGFNIMDNVIHRILNGSLPVLHSTDVTVTKSPKIPDLQLTLRYDDNFYLEMYFVLAGLNLLFTVMRAFLFAYGGVKAAGRIHRILVNVIIRAKVKFFDVTPTGRIMNRFSSDTYTIDDSLPFILNILLAQVFALIGGVAVTVYGLPWLAVALLPLALAYHRLQRRYRAASRQLKRLQSVALSPVYVHFNDTLEGLTVVRALGACGRWGERGEELCEGWQRAALCGAAAAQWLALRLQAAAAVTVAAAALIAVLQRATHAADPGLVGLAISYALSLTSVLSSVLNSFTETEREMIAVERVGEYITQVESEKIDGDPPPYGWPSHGVISFEDVYLNYNGERSCAALCGVTFASRPGERLAVVGRTGAGKSSLLQALLRLATPAAGRVLLDGVDVATLHLHALRSRLGVIPQEPFIFSGSVLENVDPLRQHGEAEVLRALTACGAREAVDARGGLHAPAAHLARGHAQLLCLARALLQRSKVLLVDEATANLDQEAERVIVETIRYSFAGSTVVYVAHRAAGVLQCERALVLAAGRVLELREPNDALADTDSHLYKLLNPQHD</sequence>
<dbReference type="InterPro" id="IPR003439">
    <property type="entry name" value="ABC_transporter-like_ATP-bd"/>
</dbReference>
<dbReference type="Proteomes" id="UP000053240">
    <property type="component" value="Unassembled WGS sequence"/>
</dbReference>
<name>A0A0N1IIP7_PAPMA</name>
<feature type="domain" description="ABC transmembrane type-1" evidence="16">
    <location>
        <begin position="345"/>
        <end position="624"/>
    </location>
</feature>
<dbReference type="SMART" id="SM00382">
    <property type="entry name" value="AAA"/>
    <property type="match status" value="2"/>
</dbReference>
<dbReference type="Gene3D" id="3.40.50.300">
    <property type="entry name" value="P-loop containing nucleotide triphosphate hydrolases"/>
    <property type="match status" value="3"/>
</dbReference>
<evidence type="ECO:0000256" key="2">
    <source>
        <dbReference type="ARBA" id="ARBA00009726"/>
    </source>
</evidence>
<protein>
    <recommendedName>
        <fullName evidence="3">ABC-type xenobiotic transporter</fullName>
        <ecNumber evidence="3">7.6.2.2</ecNumber>
    </recommendedName>
</protein>
<evidence type="ECO:0000256" key="1">
    <source>
        <dbReference type="ARBA" id="ARBA00004141"/>
    </source>
</evidence>
<dbReference type="GO" id="GO:0016887">
    <property type="term" value="F:ATP hydrolysis activity"/>
    <property type="evidence" value="ECO:0007669"/>
    <property type="project" value="InterPro"/>
</dbReference>
<evidence type="ECO:0000313" key="18">
    <source>
        <dbReference type="Proteomes" id="UP000053240"/>
    </source>
</evidence>
<dbReference type="GO" id="GO:0016020">
    <property type="term" value="C:membrane"/>
    <property type="evidence" value="ECO:0007669"/>
    <property type="project" value="UniProtKB-SubCell"/>
</dbReference>
<evidence type="ECO:0000313" key="17">
    <source>
        <dbReference type="EMBL" id="KPJ20191.1"/>
    </source>
</evidence>
<dbReference type="FunFam" id="3.40.50.300:FF:000973">
    <property type="entry name" value="Multidrug resistance-associated protein 4"/>
    <property type="match status" value="1"/>
</dbReference>
<gene>
    <name evidence="17" type="ORF">RR48_01606</name>
</gene>
<dbReference type="GO" id="GO:0005524">
    <property type="term" value="F:ATP binding"/>
    <property type="evidence" value="ECO:0007669"/>
    <property type="project" value="UniProtKB-KW"/>
</dbReference>
<dbReference type="Pfam" id="PF00005">
    <property type="entry name" value="ABC_tran"/>
    <property type="match status" value="2"/>
</dbReference>
<dbReference type="InterPro" id="IPR003593">
    <property type="entry name" value="AAA+_ATPase"/>
</dbReference>
<feature type="transmembrane region" description="Helical" evidence="14">
    <location>
        <begin position="562"/>
        <end position="583"/>
    </location>
</feature>
<feature type="transmembrane region" description="Helical" evidence="14">
    <location>
        <begin position="603"/>
        <end position="622"/>
    </location>
</feature>
<keyword evidence="8" id="KW-0067">ATP-binding</keyword>
<dbReference type="InterPro" id="IPR027417">
    <property type="entry name" value="P-loop_NTPase"/>
</dbReference>
<dbReference type="PANTHER" id="PTHR24223">
    <property type="entry name" value="ATP-BINDING CASSETTE SUB-FAMILY C"/>
    <property type="match status" value="1"/>
</dbReference>
<dbReference type="InterPro" id="IPR050173">
    <property type="entry name" value="ABC_transporter_C-like"/>
</dbReference>
<dbReference type="CDD" id="cd18605">
    <property type="entry name" value="ABC_6TM_MRP7_D2_like"/>
    <property type="match status" value="1"/>
</dbReference>
<keyword evidence="11 14" id="KW-0472">Membrane</keyword>
<feature type="domain" description="ABC transmembrane type-1" evidence="16">
    <location>
        <begin position="1140"/>
        <end position="1380"/>
    </location>
</feature>
<feature type="transmembrane region" description="Helical" evidence="14">
    <location>
        <begin position="459"/>
        <end position="477"/>
    </location>
</feature>
<keyword evidence="6" id="KW-0677">Repeat</keyword>
<keyword evidence="5 14" id="KW-0812">Transmembrane</keyword>
<feature type="transmembrane region" description="Helical" evidence="14">
    <location>
        <begin position="1020"/>
        <end position="1047"/>
    </location>
</feature>
<evidence type="ECO:0000259" key="15">
    <source>
        <dbReference type="PROSITE" id="PS50893"/>
    </source>
</evidence>
<evidence type="ECO:0000256" key="12">
    <source>
        <dbReference type="ARBA" id="ARBA00034018"/>
    </source>
</evidence>
<evidence type="ECO:0000256" key="5">
    <source>
        <dbReference type="ARBA" id="ARBA00022692"/>
    </source>
</evidence>
<evidence type="ECO:0000256" key="8">
    <source>
        <dbReference type="ARBA" id="ARBA00022840"/>
    </source>
</evidence>
<evidence type="ECO:0000256" key="11">
    <source>
        <dbReference type="ARBA" id="ARBA00023136"/>
    </source>
</evidence>
<comment type="catalytic activity">
    <reaction evidence="12">
        <text>ATP + H2O + xenobioticSide 1 = ADP + phosphate + xenobioticSide 2.</text>
        <dbReference type="EC" id="7.6.2.2"/>
    </reaction>
</comment>
<dbReference type="CDD" id="cd18598">
    <property type="entry name" value="ABC_6TM_MRP7_D1_like"/>
    <property type="match status" value="1"/>
</dbReference>
<evidence type="ECO:0000256" key="3">
    <source>
        <dbReference type="ARBA" id="ARBA00012191"/>
    </source>
</evidence>
<evidence type="ECO:0000256" key="13">
    <source>
        <dbReference type="SAM" id="MobiDB-lite"/>
    </source>
</evidence>
<feature type="region of interest" description="Disordered" evidence="13">
    <location>
        <begin position="672"/>
        <end position="706"/>
    </location>
</feature>
<evidence type="ECO:0000256" key="7">
    <source>
        <dbReference type="ARBA" id="ARBA00022741"/>
    </source>
</evidence>
<keyword evidence="10 14" id="KW-1133">Transmembrane helix</keyword>
<dbReference type="Pfam" id="PF00664">
    <property type="entry name" value="ABC_membrane"/>
    <property type="match status" value="2"/>
</dbReference>
<dbReference type="InParanoid" id="A0A0N1IIP7"/>
<feature type="transmembrane region" description="Helical" evidence="14">
    <location>
        <begin position="39"/>
        <end position="57"/>
    </location>
</feature>
<dbReference type="PROSITE" id="PS50893">
    <property type="entry name" value="ABC_TRANSPORTER_2"/>
    <property type="match status" value="2"/>
</dbReference>
<feature type="transmembrane region" description="Helical" evidence="14">
    <location>
        <begin position="1234"/>
        <end position="1251"/>
    </location>
</feature>
<feature type="domain" description="ABC transporter" evidence="15">
    <location>
        <begin position="1415"/>
        <end position="1645"/>
    </location>
</feature>
<comment type="similarity">
    <text evidence="2">Belongs to the ABC transporter superfamily. ABCC family. Conjugate transporter (TC 3.A.1.208) subfamily.</text>
</comment>
<evidence type="ECO:0000256" key="14">
    <source>
        <dbReference type="SAM" id="Phobius"/>
    </source>
</evidence>
<dbReference type="PANTHER" id="PTHR24223:SF330">
    <property type="entry name" value="ATP-BINDING CASSETTE SUB-FAMILY C MEMBER 10"/>
    <property type="match status" value="1"/>
</dbReference>
<dbReference type="Gene3D" id="1.20.1560.10">
    <property type="entry name" value="ABC transporter type 1, transmembrane domain"/>
    <property type="match status" value="2"/>
</dbReference>
<reference evidence="17 18" key="1">
    <citation type="journal article" date="2015" name="Nat. Commun.">
        <title>Outbred genome sequencing and CRISPR/Cas9 gene editing in butterflies.</title>
        <authorList>
            <person name="Li X."/>
            <person name="Fan D."/>
            <person name="Zhang W."/>
            <person name="Liu G."/>
            <person name="Zhang L."/>
            <person name="Zhao L."/>
            <person name="Fang X."/>
            <person name="Chen L."/>
            <person name="Dong Y."/>
            <person name="Chen Y."/>
            <person name="Ding Y."/>
            <person name="Zhao R."/>
            <person name="Feng M."/>
            <person name="Zhu Y."/>
            <person name="Feng Y."/>
            <person name="Jiang X."/>
            <person name="Zhu D."/>
            <person name="Xiang H."/>
            <person name="Feng X."/>
            <person name="Li S."/>
            <person name="Wang J."/>
            <person name="Zhang G."/>
            <person name="Kronforst M.R."/>
            <person name="Wang W."/>
        </authorList>
    </citation>
    <scope>NUCLEOTIDE SEQUENCE [LARGE SCALE GENOMIC DNA]</scope>
    <source>
        <strain evidence="17">Ya'a_city_454_Pm</strain>
        <tissue evidence="17">Whole body</tissue>
    </source>
</reference>
<dbReference type="InterPro" id="IPR011527">
    <property type="entry name" value="ABC1_TM_dom"/>
</dbReference>
<keyword evidence="4" id="KW-0813">Transport</keyword>
<feature type="transmembrane region" description="Helical" evidence="14">
    <location>
        <begin position="137"/>
        <end position="153"/>
    </location>
</feature>
<comment type="subcellular location">
    <subcellularLocation>
        <location evidence="1">Membrane</location>
        <topology evidence="1">Multi-pass membrane protein</topology>
    </subcellularLocation>
</comment>
<proteinExistence type="inferred from homology"/>
<feature type="transmembrane region" description="Helical" evidence="14">
    <location>
        <begin position="1140"/>
        <end position="1164"/>
    </location>
</feature>
<feature type="transmembrane region" description="Helical" evidence="14">
    <location>
        <begin position="1327"/>
        <end position="1346"/>
    </location>
</feature>
<keyword evidence="7" id="KW-0547">Nucleotide-binding</keyword>
<organism evidence="17 18">
    <name type="scientific">Papilio machaon</name>
    <name type="common">Old World swallowtail butterfly</name>
    <dbReference type="NCBI Taxonomy" id="76193"/>
    <lineage>
        <taxon>Eukaryota</taxon>
        <taxon>Metazoa</taxon>
        <taxon>Ecdysozoa</taxon>
        <taxon>Arthropoda</taxon>
        <taxon>Hexapoda</taxon>
        <taxon>Insecta</taxon>
        <taxon>Pterygota</taxon>
        <taxon>Neoptera</taxon>
        <taxon>Endopterygota</taxon>
        <taxon>Lepidoptera</taxon>
        <taxon>Glossata</taxon>
        <taxon>Ditrysia</taxon>
        <taxon>Papilionoidea</taxon>
        <taxon>Papilionidae</taxon>
        <taxon>Papilioninae</taxon>
        <taxon>Papilio</taxon>
    </lineage>
</organism>
<feature type="transmembrane region" description="Helical" evidence="14">
    <location>
        <begin position="106"/>
        <end position="125"/>
    </location>
</feature>
<dbReference type="GO" id="GO:0008559">
    <property type="term" value="F:ABC-type xenobiotic transporter activity"/>
    <property type="evidence" value="ECO:0007669"/>
    <property type="project" value="UniProtKB-EC"/>
</dbReference>
<dbReference type="EC" id="7.6.2.2" evidence="3"/>
<evidence type="ECO:0000256" key="4">
    <source>
        <dbReference type="ARBA" id="ARBA00022448"/>
    </source>
</evidence>
<keyword evidence="9" id="KW-1278">Translocase</keyword>
<feature type="transmembrane region" description="Helical" evidence="14">
    <location>
        <begin position="483"/>
        <end position="502"/>
    </location>
</feature>
<feature type="domain" description="ABC transporter" evidence="15">
    <location>
        <begin position="698"/>
        <end position="922"/>
    </location>
</feature>
<feature type="transmembrane region" description="Helical" evidence="14">
    <location>
        <begin position="342"/>
        <end position="363"/>
    </location>
</feature>
<keyword evidence="18" id="KW-1185">Reference proteome</keyword>
<dbReference type="STRING" id="76193.A0A0N1IIP7"/>
<dbReference type="FunCoup" id="A0A0N1IIP7">
    <property type="interactions" value="241"/>
</dbReference>
<feature type="transmembrane region" description="Helical" evidence="14">
    <location>
        <begin position="77"/>
        <end position="94"/>
    </location>
</feature>
<dbReference type="EMBL" id="KQ459752">
    <property type="protein sequence ID" value="KPJ20191.1"/>
    <property type="molecule type" value="Genomic_DNA"/>
</dbReference>
<feature type="transmembrane region" description="Helical" evidence="14">
    <location>
        <begin position="1352"/>
        <end position="1372"/>
    </location>
</feature>
<feature type="transmembrane region" description="Helical" evidence="14">
    <location>
        <begin position="1209"/>
        <end position="1228"/>
    </location>
</feature>
<evidence type="ECO:0000256" key="10">
    <source>
        <dbReference type="ARBA" id="ARBA00022989"/>
    </source>
</evidence>
<dbReference type="FunFam" id="3.40.50.300:FF:000163">
    <property type="entry name" value="Multidrug resistance-associated protein member 4"/>
    <property type="match status" value="1"/>
</dbReference>
<evidence type="ECO:0000259" key="16">
    <source>
        <dbReference type="PROSITE" id="PS50929"/>
    </source>
</evidence>
<feature type="transmembrane region" description="Helical" evidence="14">
    <location>
        <begin position="159"/>
        <end position="183"/>
    </location>
</feature>
<dbReference type="CDD" id="cd03250">
    <property type="entry name" value="ABCC_MRP_domain1"/>
    <property type="match status" value="1"/>
</dbReference>
<evidence type="ECO:0000256" key="9">
    <source>
        <dbReference type="ARBA" id="ARBA00022967"/>
    </source>
</evidence>
<feature type="compositionally biased region" description="Basic residues" evidence="13">
    <location>
        <begin position="678"/>
        <end position="695"/>
    </location>
</feature>
<dbReference type="SUPFAM" id="SSF90123">
    <property type="entry name" value="ABC transporter transmembrane region"/>
    <property type="match status" value="2"/>
</dbReference>
<evidence type="ECO:0000256" key="6">
    <source>
        <dbReference type="ARBA" id="ARBA00022737"/>
    </source>
</evidence>
<dbReference type="InterPro" id="IPR036640">
    <property type="entry name" value="ABC1_TM_sf"/>
</dbReference>
<feature type="transmembrane region" description="Helical" evidence="14">
    <location>
        <begin position="383"/>
        <end position="404"/>
    </location>
</feature>
<dbReference type="InterPro" id="IPR017871">
    <property type="entry name" value="ABC_transporter-like_CS"/>
</dbReference>
<dbReference type="FunFam" id="1.20.1560.10:FF:000037">
    <property type="entry name" value="ATP-binding cassette subfamily C member 10"/>
    <property type="match status" value="1"/>
</dbReference>